<feature type="region of interest" description="Disordered" evidence="1">
    <location>
        <begin position="333"/>
        <end position="470"/>
    </location>
</feature>
<dbReference type="Pfam" id="PF11737">
    <property type="entry name" value="DUF3300"/>
    <property type="match status" value="1"/>
</dbReference>
<feature type="transmembrane region" description="Helical" evidence="2">
    <location>
        <begin position="21"/>
        <end position="43"/>
    </location>
</feature>
<evidence type="ECO:0000313" key="3">
    <source>
        <dbReference type="EMBL" id="TVZ65103.1"/>
    </source>
</evidence>
<evidence type="ECO:0000256" key="2">
    <source>
        <dbReference type="SAM" id="Phobius"/>
    </source>
</evidence>
<comment type="caution">
    <text evidence="3">The sequence shown here is derived from an EMBL/GenBank/DDBJ whole genome shotgun (WGS) entry which is preliminary data.</text>
</comment>
<dbReference type="EMBL" id="VISO01000003">
    <property type="protein sequence ID" value="TVZ65103.1"/>
    <property type="molecule type" value="Genomic_DNA"/>
</dbReference>
<organism evidence="3 4">
    <name type="scientific">Rhizobium mongolense USDA 1844</name>
    <dbReference type="NCBI Taxonomy" id="1079460"/>
    <lineage>
        <taxon>Bacteria</taxon>
        <taxon>Pseudomonadati</taxon>
        <taxon>Pseudomonadota</taxon>
        <taxon>Alphaproteobacteria</taxon>
        <taxon>Hyphomicrobiales</taxon>
        <taxon>Rhizobiaceae</taxon>
        <taxon>Rhizobium/Agrobacterium group</taxon>
        <taxon>Rhizobium</taxon>
    </lineage>
</organism>
<feature type="compositionally biased region" description="Low complexity" evidence="1">
    <location>
        <begin position="369"/>
        <end position="384"/>
    </location>
</feature>
<feature type="compositionally biased region" description="Basic and acidic residues" evidence="1">
    <location>
        <begin position="349"/>
        <end position="368"/>
    </location>
</feature>
<dbReference type="PANTHER" id="PTHR40269">
    <property type="entry name" value="OUTER MEMBRANE PROTEIN-RELATED"/>
    <property type="match status" value="1"/>
</dbReference>
<dbReference type="InterPro" id="IPR021728">
    <property type="entry name" value="DUF3300"/>
</dbReference>
<evidence type="ECO:0000256" key="1">
    <source>
        <dbReference type="SAM" id="MobiDB-lite"/>
    </source>
</evidence>
<protein>
    <submittedName>
        <fullName evidence="3">Uncharacterized protein DUF3300</fullName>
    </submittedName>
</protein>
<proteinExistence type="predicted"/>
<keyword evidence="2" id="KW-0812">Transmembrane</keyword>
<gene>
    <name evidence="3" type="ORF">BCL32_5389</name>
</gene>
<reference evidence="3 4" key="1">
    <citation type="submission" date="2019-06" db="EMBL/GenBank/DDBJ databases">
        <title>Pac Bio to generate improved reference genome sequences for organisms with transposon mutant libraries (support for FEBA project).</title>
        <authorList>
            <person name="Blow M."/>
        </authorList>
    </citation>
    <scope>NUCLEOTIDE SEQUENCE [LARGE SCALE GENOMIC DNA]</scope>
    <source>
        <strain evidence="3 4">USDA 1844</strain>
    </source>
</reference>
<name>A0A559SRW2_9HYPH</name>
<keyword evidence="2" id="KW-0472">Membrane</keyword>
<dbReference type="PANTHER" id="PTHR40269:SF1">
    <property type="entry name" value="OUTER MEMBRANE PROTEIN"/>
    <property type="match status" value="1"/>
</dbReference>
<keyword evidence="2" id="KW-1133">Transmembrane helix</keyword>
<dbReference type="AlphaFoldDB" id="A0A559SRW2"/>
<dbReference type="Proteomes" id="UP000319824">
    <property type="component" value="Unassembled WGS sequence"/>
</dbReference>
<evidence type="ECO:0000313" key="4">
    <source>
        <dbReference type="Proteomes" id="UP000319824"/>
    </source>
</evidence>
<accession>A0A559SRW2</accession>
<sequence length="470" mass="51829">MTPWRLGVEMSVPNVVHLARHLFLIGAIWLPAVTLVAFCPHAYAQQQPSATNSADEQQPAPLTADEMEVLVARIALYPDELVALISSASLYPLQTVEAARYLDNLKKDAKLKPKDSWDGSVVSLLNYPEIVRMMSDDLDWTQTLSGAIAYQQKDVLVAIQLLRDKAVADNIIKTDDKIKVIQENDNVIIQAANPEKIYVPRYEPAMLYAEDYEPVPLAYYPEPYPNYYYPTATFFAGVVTGAIFGAVVDWDNWGVWGGRFDGNDIDIDCNKCFNNIDVNGKLKFNDVDWKNVDRSKIKFDRDQFAKLDRTNVKNRIEADGRNNIRDKAKLTKSNAASELRQRAGSGALKDVRANKVTSRREGAARRPDGAIAARRPDAAPSRPTRNVKESGKITHAVSKQRPAAKLDNRPRKPSALGEVRSGKVAKIQSNRGGKAMGGGISGGGRPHREIHRGGGGGGAVMRRGGGGRRR</sequence>
<feature type="compositionally biased region" description="Gly residues" evidence="1">
    <location>
        <begin position="434"/>
        <end position="444"/>
    </location>
</feature>